<dbReference type="GO" id="GO:0009960">
    <property type="term" value="P:endosperm development"/>
    <property type="evidence" value="ECO:0007669"/>
    <property type="project" value="InterPro"/>
</dbReference>
<keyword evidence="3" id="KW-0804">Transcription</keyword>
<dbReference type="GO" id="GO:0005634">
    <property type="term" value="C:nucleus"/>
    <property type="evidence" value="ECO:0007669"/>
    <property type="project" value="UniProtKB-SubCell"/>
</dbReference>
<dbReference type="InterPro" id="IPR036638">
    <property type="entry name" value="HLH_DNA-bd_sf"/>
</dbReference>
<dbReference type="Pfam" id="PF00010">
    <property type="entry name" value="HLH"/>
    <property type="match status" value="1"/>
</dbReference>
<gene>
    <name evidence="7" type="ORF">F511_23821</name>
</gene>
<dbReference type="Gene3D" id="4.10.280.10">
    <property type="entry name" value="Helix-loop-helix DNA-binding domain"/>
    <property type="match status" value="1"/>
</dbReference>
<reference evidence="7 8" key="1">
    <citation type="journal article" date="2015" name="Proc. Natl. Acad. Sci. U.S.A.">
        <title>The resurrection genome of Boea hygrometrica: A blueprint for survival of dehydration.</title>
        <authorList>
            <person name="Xiao L."/>
            <person name="Yang G."/>
            <person name="Zhang L."/>
            <person name="Yang X."/>
            <person name="Zhao S."/>
            <person name="Ji Z."/>
            <person name="Zhou Q."/>
            <person name="Hu M."/>
            <person name="Wang Y."/>
            <person name="Chen M."/>
            <person name="Xu Y."/>
            <person name="Jin H."/>
            <person name="Xiao X."/>
            <person name="Hu G."/>
            <person name="Bao F."/>
            <person name="Hu Y."/>
            <person name="Wan P."/>
            <person name="Li L."/>
            <person name="Deng X."/>
            <person name="Kuang T."/>
            <person name="Xiang C."/>
            <person name="Zhu J.K."/>
            <person name="Oliver M.J."/>
            <person name="He Y."/>
        </authorList>
    </citation>
    <scope>NUCLEOTIDE SEQUENCE [LARGE SCALE GENOMIC DNA]</scope>
    <source>
        <strain evidence="8">cv. XS01</strain>
    </source>
</reference>
<evidence type="ECO:0000256" key="3">
    <source>
        <dbReference type="ARBA" id="ARBA00023163"/>
    </source>
</evidence>
<dbReference type="Pfam" id="PF22754">
    <property type="entry name" value="bHLH-TF_ACT-like_plant"/>
    <property type="match status" value="1"/>
</dbReference>
<dbReference type="PROSITE" id="PS50888">
    <property type="entry name" value="BHLH"/>
    <property type="match status" value="1"/>
</dbReference>
<evidence type="ECO:0000313" key="7">
    <source>
        <dbReference type="EMBL" id="KZV24722.1"/>
    </source>
</evidence>
<dbReference type="InterPro" id="IPR054502">
    <property type="entry name" value="bHLH-TF_ACT-like_plant"/>
</dbReference>
<evidence type="ECO:0000256" key="2">
    <source>
        <dbReference type="ARBA" id="ARBA00023015"/>
    </source>
</evidence>
<name>A0A2Z7AZR0_9LAMI</name>
<evidence type="ECO:0000256" key="1">
    <source>
        <dbReference type="ARBA" id="ARBA00004123"/>
    </source>
</evidence>
<feature type="compositionally biased region" description="Basic and acidic residues" evidence="5">
    <location>
        <begin position="72"/>
        <end position="86"/>
    </location>
</feature>
<evidence type="ECO:0000256" key="4">
    <source>
        <dbReference type="ARBA" id="ARBA00023242"/>
    </source>
</evidence>
<organism evidence="7 8">
    <name type="scientific">Dorcoceras hygrometricum</name>
    <dbReference type="NCBI Taxonomy" id="472368"/>
    <lineage>
        <taxon>Eukaryota</taxon>
        <taxon>Viridiplantae</taxon>
        <taxon>Streptophyta</taxon>
        <taxon>Embryophyta</taxon>
        <taxon>Tracheophyta</taxon>
        <taxon>Spermatophyta</taxon>
        <taxon>Magnoliopsida</taxon>
        <taxon>eudicotyledons</taxon>
        <taxon>Gunneridae</taxon>
        <taxon>Pentapetalae</taxon>
        <taxon>asterids</taxon>
        <taxon>lamiids</taxon>
        <taxon>Lamiales</taxon>
        <taxon>Gesneriaceae</taxon>
        <taxon>Didymocarpoideae</taxon>
        <taxon>Trichosporeae</taxon>
        <taxon>Loxocarpinae</taxon>
        <taxon>Dorcoceras</taxon>
    </lineage>
</organism>
<dbReference type="InterPro" id="IPR044278">
    <property type="entry name" value="BHLH95-like"/>
</dbReference>
<dbReference type="Proteomes" id="UP000250235">
    <property type="component" value="Unassembled WGS sequence"/>
</dbReference>
<dbReference type="AlphaFoldDB" id="A0A2Z7AZR0"/>
<feature type="compositionally biased region" description="Polar residues" evidence="5">
    <location>
        <begin position="26"/>
        <end position="41"/>
    </location>
</feature>
<dbReference type="PANTHER" id="PTHR46772:SF8">
    <property type="entry name" value="TRANSCRIPTION FACTOR BHLH95"/>
    <property type="match status" value="1"/>
</dbReference>
<feature type="region of interest" description="Disordered" evidence="5">
    <location>
        <begin position="1"/>
        <end position="86"/>
    </location>
</feature>
<comment type="subcellular location">
    <subcellularLocation>
        <location evidence="1">Nucleus</location>
    </subcellularLocation>
</comment>
<sequence>MAEVHGSQDDSLSWDDQVWSFPNLGNRETNPVFETSNNSDGQKPETQREEAPPAAKGRKRNSVSKGCNTGGVHDKEDGGRESEHELHIWTERERRKKMRNMFANLHALLPHLPPKTQQKFSSNANSAATQIQQQHKFSGNANSAVGHSATQIKRLEFSDATFGSWTFGDANSAAGDLATQTSSSPRNFIIQISRNPDFCSRTSTVAYSFEHSINDLKAYCPEPIATAPFLRIRSPPSRIFFPMFQILGPVSGRDKKAQKLQHGITNPFKINRQNLGLIQSREVFLADEGPEARNSNPYLQSPMSVSGCHELPTFFNTWTSPNVTLSVCGEDAHISVCGSRKPGLLTAICFVMEKLGMEVITAQVSSDANRCMYMFHAHMLAGNTTREVESDTVAEQELKTVKRDFGGLNEGIWPKSSLGHLTKFNELCSLDRSGESSTGLIRKYAGRLRLLPCWQLVPGSDRFRKENGTSRCNSDAVQTMLISCCANVNELDVDVKSNLESAMMTSAFLLEEAVISNYDAIQTRARNTTREVESDTVAEQELKTVKRDFGGLNEGIWMKGILGHLTKFNELCSLDRSGGSSMISWST</sequence>
<feature type="domain" description="BHLH" evidence="6">
    <location>
        <begin position="82"/>
        <end position="134"/>
    </location>
</feature>
<dbReference type="GO" id="GO:0046983">
    <property type="term" value="F:protein dimerization activity"/>
    <property type="evidence" value="ECO:0007669"/>
    <property type="project" value="InterPro"/>
</dbReference>
<dbReference type="InterPro" id="IPR045239">
    <property type="entry name" value="bHLH95_bHLH"/>
</dbReference>
<dbReference type="SUPFAM" id="SSF47459">
    <property type="entry name" value="HLH, helix-loop-helix DNA-binding domain"/>
    <property type="match status" value="1"/>
</dbReference>
<dbReference type="GO" id="GO:0003700">
    <property type="term" value="F:DNA-binding transcription factor activity"/>
    <property type="evidence" value="ECO:0007669"/>
    <property type="project" value="InterPro"/>
</dbReference>
<dbReference type="PANTHER" id="PTHR46772">
    <property type="entry name" value="BHLH DOMAIN-CONTAINING PROTEIN"/>
    <property type="match status" value="1"/>
</dbReference>
<evidence type="ECO:0000259" key="6">
    <source>
        <dbReference type="PROSITE" id="PS50888"/>
    </source>
</evidence>
<evidence type="ECO:0000256" key="5">
    <source>
        <dbReference type="SAM" id="MobiDB-lite"/>
    </source>
</evidence>
<dbReference type="OrthoDB" id="690068at2759"/>
<keyword evidence="2" id="KW-0805">Transcription regulation</keyword>
<feature type="compositionally biased region" description="Basic and acidic residues" evidence="5">
    <location>
        <begin position="42"/>
        <end position="51"/>
    </location>
</feature>
<keyword evidence="4" id="KW-0539">Nucleus</keyword>
<dbReference type="EMBL" id="KV012528">
    <property type="protein sequence ID" value="KZV24722.1"/>
    <property type="molecule type" value="Genomic_DNA"/>
</dbReference>
<evidence type="ECO:0000313" key="8">
    <source>
        <dbReference type="Proteomes" id="UP000250235"/>
    </source>
</evidence>
<keyword evidence="8" id="KW-1185">Reference proteome</keyword>
<dbReference type="InterPro" id="IPR011598">
    <property type="entry name" value="bHLH_dom"/>
</dbReference>
<dbReference type="CDD" id="cd11393">
    <property type="entry name" value="bHLH_AtbHLH_like"/>
    <property type="match status" value="1"/>
</dbReference>
<proteinExistence type="predicted"/>
<accession>A0A2Z7AZR0</accession>
<protein>
    <recommendedName>
        <fullName evidence="6">BHLH domain-containing protein</fullName>
    </recommendedName>
</protein>